<proteinExistence type="predicted"/>
<organism evidence="1 2">
    <name type="scientific">Rhizophagus clarus</name>
    <dbReference type="NCBI Taxonomy" id="94130"/>
    <lineage>
        <taxon>Eukaryota</taxon>
        <taxon>Fungi</taxon>
        <taxon>Fungi incertae sedis</taxon>
        <taxon>Mucoromycota</taxon>
        <taxon>Glomeromycotina</taxon>
        <taxon>Glomeromycetes</taxon>
        <taxon>Glomerales</taxon>
        <taxon>Glomeraceae</taxon>
        <taxon>Rhizophagus</taxon>
    </lineage>
</organism>
<dbReference type="AlphaFoldDB" id="A0A2Z6QSP2"/>
<reference evidence="1 2" key="1">
    <citation type="submission" date="2017-11" db="EMBL/GenBank/DDBJ databases">
        <title>The genome of Rhizophagus clarus HR1 reveals common genetic basis of auxotrophy among arbuscular mycorrhizal fungi.</title>
        <authorList>
            <person name="Kobayashi Y."/>
        </authorList>
    </citation>
    <scope>NUCLEOTIDE SEQUENCE [LARGE SCALE GENOMIC DNA]</scope>
    <source>
        <strain evidence="1 2">HR1</strain>
    </source>
</reference>
<accession>A0A2Z6QSP2</accession>
<dbReference type="STRING" id="94130.A0A2Z6QSP2"/>
<evidence type="ECO:0000313" key="1">
    <source>
        <dbReference type="EMBL" id="GBB87741.1"/>
    </source>
</evidence>
<protein>
    <submittedName>
        <fullName evidence="1">Uncharacterized protein</fullName>
    </submittedName>
</protein>
<dbReference type="Proteomes" id="UP000247702">
    <property type="component" value="Unassembled WGS sequence"/>
</dbReference>
<gene>
    <name evidence="1" type="ORF">RclHR1_14210008</name>
</gene>
<dbReference type="EMBL" id="BEXD01000471">
    <property type="protein sequence ID" value="GBB87741.1"/>
    <property type="molecule type" value="Genomic_DNA"/>
</dbReference>
<name>A0A2Z6QSP2_9GLOM</name>
<keyword evidence="2" id="KW-1185">Reference proteome</keyword>
<comment type="caution">
    <text evidence="1">The sequence shown here is derived from an EMBL/GenBank/DDBJ whole genome shotgun (WGS) entry which is preliminary data.</text>
</comment>
<evidence type="ECO:0000313" key="2">
    <source>
        <dbReference type="Proteomes" id="UP000247702"/>
    </source>
</evidence>
<sequence>MKEAHELLVKIIKLIEEHYGEGKITPNLHLSLHLCECSYDYRPCIRSGSLPNSHRQIEPELMRQLMTETQINDIISSSSEVIGIELLNKRPSVSSLSEFPTNEMYQFLMNSRNILESPITGCEEFSGIFLAPRSEDIRLDEQIYNLLIEYYKDTYVDSIFRKLFTENLPNSMIIINKANRYGRCQIGAEIFGSAAATRHIKSSFVLAKFINRDGNSVDTYPGQIQFFFEHSVHLSSHNLTHKLAYIKWYKLANLTSRFHFSIDDDVKTCNVEIMGR</sequence>